<dbReference type="Ensembl" id="ENSPNAT00000012389.2">
    <property type="protein sequence ID" value="ENSPNAP00000023531.1"/>
    <property type="gene ID" value="ENSPNAG00000008088.2"/>
</dbReference>
<proteinExistence type="inferred from homology"/>
<keyword evidence="8" id="KW-1185">Reference proteome</keyword>
<comment type="subcellular location">
    <subcellularLocation>
        <location evidence="1">Membrane</location>
        <topology evidence="1">Multi-pass membrane protein</topology>
    </subcellularLocation>
</comment>
<dbReference type="PANTHER" id="PTHR23320">
    <property type="entry name" value="MEMBRANE-SPANNING 4-DOMAINS SUBFAMILY A MS4A -RELATED"/>
    <property type="match status" value="1"/>
</dbReference>
<comment type="similarity">
    <text evidence="2">Belongs to the MS4A family.</text>
</comment>
<reference evidence="7" key="3">
    <citation type="submission" date="2025-09" db="UniProtKB">
        <authorList>
            <consortium name="Ensembl"/>
        </authorList>
    </citation>
    <scope>IDENTIFICATION</scope>
</reference>
<sequence length="249" mass="26948">MATSVTAAAHGVRVVTHIIPLDTPAPPCPTESKESQMKSSLPHMTRLFLKAEPVALGTLQVFVGFVMIAVGIITLVAGTQHGEVPLGLGISCIICGSVTLAAHKGTSLRLIKSTLALNIIGTLLSISGICYFCVELAIRPDLDDFSYRGYWDYWYMAMRFTTIQDGLNGVLLVFSVLEVCVCITLVVFSCKASRPASETKMFTAQFKQCWNKEQVVKVQTSDQLCYGSHDALLTGKDVGACDHPPAYEP</sequence>
<dbReference type="Pfam" id="PF04103">
    <property type="entry name" value="CD20"/>
    <property type="match status" value="1"/>
</dbReference>
<keyword evidence="3 6" id="KW-0812">Transmembrane</keyword>
<reference evidence="7 8" key="1">
    <citation type="submission" date="2020-10" db="EMBL/GenBank/DDBJ databases">
        <title>Pygocentrus nattereri (red-bellied piranha) genome, fPygNat1, primary haplotype.</title>
        <authorList>
            <person name="Myers G."/>
            <person name="Meyer A."/>
            <person name="Karagic N."/>
            <person name="Pippel M."/>
            <person name="Winkler S."/>
            <person name="Tracey A."/>
            <person name="Wood J."/>
            <person name="Formenti G."/>
            <person name="Howe K."/>
            <person name="Fedrigo O."/>
            <person name="Jarvis E.D."/>
        </authorList>
    </citation>
    <scope>NUCLEOTIDE SEQUENCE [LARGE SCALE GENOMIC DNA]</scope>
</reference>
<dbReference type="InterPro" id="IPR007237">
    <property type="entry name" value="CD20-like"/>
</dbReference>
<feature type="transmembrane region" description="Helical" evidence="6">
    <location>
        <begin position="54"/>
        <end position="78"/>
    </location>
</feature>
<dbReference type="InterPro" id="IPR030417">
    <property type="entry name" value="MS4A"/>
</dbReference>
<keyword evidence="5 6" id="KW-0472">Membrane</keyword>
<keyword evidence="4 6" id="KW-1133">Transmembrane helix</keyword>
<evidence type="ECO:0000313" key="8">
    <source>
        <dbReference type="Proteomes" id="UP001501920"/>
    </source>
</evidence>
<evidence type="ECO:0000256" key="5">
    <source>
        <dbReference type="ARBA" id="ARBA00023136"/>
    </source>
</evidence>
<evidence type="ECO:0000256" key="6">
    <source>
        <dbReference type="SAM" id="Phobius"/>
    </source>
</evidence>
<evidence type="ECO:0000256" key="3">
    <source>
        <dbReference type="ARBA" id="ARBA00022692"/>
    </source>
</evidence>
<protein>
    <submittedName>
        <fullName evidence="7">Uncharacterized protein</fullName>
    </submittedName>
</protein>
<dbReference type="PANTHER" id="PTHR23320:SF128">
    <property type="entry name" value="MEMBRANE-SPANNING 4-DOMAINS SUBFAMILY A MEMBER 4A"/>
    <property type="match status" value="1"/>
</dbReference>
<evidence type="ECO:0000256" key="2">
    <source>
        <dbReference type="ARBA" id="ARBA00009565"/>
    </source>
</evidence>
<name>A0A3B4DK92_PYGNA</name>
<evidence type="ECO:0000256" key="1">
    <source>
        <dbReference type="ARBA" id="ARBA00004141"/>
    </source>
</evidence>
<reference evidence="7" key="2">
    <citation type="submission" date="2025-08" db="UniProtKB">
        <authorList>
            <consortium name="Ensembl"/>
        </authorList>
    </citation>
    <scope>IDENTIFICATION</scope>
</reference>
<dbReference type="Proteomes" id="UP001501920">
    <property type="component" value="Chromosome 3"/>
</dbReference>
<dbReference type="GO" id="GO:0016020">
    <property type="term" value="C:membrane"/>
    <property type="evidence" value="ECO:0007669"/>
    <property type="project" value="UniProtKB-SubCell"/>
</dbReference>
<feature type="transmembrane region" description="Helical" evidence="6">
    <location>
        <begin position="115"/>
        <end position="138"/>
    </location>
</feature>
<dbReference type="STRING" id="42514.ENSPNAP00000023531"/>
<feature type="transmembrane region" description="Helical" evidence="6">
    <location>
        <begin position="84"/>
        <end position="103"/>
    </location>
</feature>
<organism evidence="7 8">
    <name type="scientific">Pygocentrus nattereri</name>
    <name type="common">Red-bellied piranha</name>
    <dbReference type="NCBI Taxonomy" id="42514"/>
    <lineage>
        <taxon>Eukaryota</taxon>
        <taxon>Metazoa</taxon>
        <taxon>Chordata</taxon>
        <taxon>Craniata</taxon>
        <taxon>Vertebrata</taxon>
        <taxon>Euteleostomi</taxon>
        <taxon>Actinopterygii</taxon>
        <taxon>Neopterygii</taxon>
        <taxon>Teleostei</taxon>
        <taxon>Ostariophysi</taxon>
        <taxon>Characiformes</taxon>
        <taxon>Characoidei</taxon>
        <taxon>Pygocentrus</taxon>
    </lineage>
</organism>
<dbReference type="AlphaFoldDB" id="A0A3B4DK92"/>
<accession>A0A3B4DK92</accession>
<evidence type="ECO:0000256" key="4">
    <source>
        <dbReference type="ARBA" id="ARBA00022989"/>
    </source>
</evidence>
<dbReference type="GeneTree" id="ENSGT01080000258118"/>
<evidence type="ECO:0000313" key="7">
    <source>
        <dbReference type="Ensembl" id="ENSPNAP00000023531.1"/>
    </source>
</evidence>
<feature type="transmembrane region" description="Helical" evidence="6">
    <location>
        <begin position="166"/>
        <end position="188"/>
    </location>
</feature>